<dbReference type="InterPro" id="IPR000014">
    <property type="entry name" value="PAS"/>
</dbReference>
<name>A0A445MV35_9BACT</name>
<dbReference type="InterPro" id="IPR000700">
    <property type="entry name" value="PAS-assoc_C"/>
</dbReference>
<dbReference type="GO" id="GO:0000155">
    <property type="term" value="F:phosphorelay sensor kinase activity"/>
    <property type="evidence" value="ECO:0007669"/>
    <property type="project" value="InterPro"/>
</dbReference>
<dbReference type="Gene3D" id="3.30.565.10">
    <property type="entry name" value="Histidine kinase-like ATPase, C-terminal domain"/>
    <property type="match status" value="1"/>
</dbReference>
<dbReference type="Pfam" id="PF07730">
    <property type="entry name" value="HisKA_3"/>
    <property type="match status" value="1"/>
</dbReference>
<dbReference type="InterPro" id="IPR052155">
    <property type="entry name" value="Biofilm_reg_signaling"/>
</dbReference>
<organism evidence="4">
    <name type="scientific">uncultured Desulfobacterium sp</name>
    <dbReference type="NCBI Taxonomy" id="201089"/>
    <lineage>
        <taxon>Bacteria</taxon>
        <taxon>Pseudomonadati</taxon>
        <taxon>Thermodesulfobacteriota</taxon>
        <taxon>Desulfobacteria</taxon>
        <taxon>Desulfobacterales</taxon>
        <taxon>Desulfobacteriaceae</taxon>
        <taxon>Desulfobacterium</taxon>
        <taxon>environmental samples</taxon>
    </lineage>
</organism>
<dbReference type="AlphaFoldDB" id="A0A445MV35"/>
<dbReference type="Gene3D" id="1.20.5.1930">
    <property type="match status" value="1"/>
</dbReference>
<feature type="domain" description="PAC" evidence="3">
    <location>
        <begin position="494"/>
        <end position="546"/>
    </location>
</feature>
<dbReference type="InterPro" id="IPR036890">
    <property type="entry name" value="HATPase_C_sf"/>
</dbReference>
<dbReference type="InterPro" id="IPR013767">
    <property type="entry name" value="PAS_fold"/>
</dbReference>
<feature type="domain" description="PAS" evidence="2">
    <location>
        <begin position="159"/>
        <end position="213"/>
    </location>
</feature>
<gene>
    <name evidence="4" type="ORF">PITCH_A1810002</name>
</gene>
<dbReference type="SMART" id="SM00387">
    <property type="entry name" value="HATPase_c"/>
    <property type="match status" value="1"/>
</dbReference>
<evidence type="ECO:0000256" key="1">
    <source>
        <dbReference type="SAM" id="Coils"/>
    </source>
</evidence>
<dbReference type="SUPFAM" id="SSF55785">
    <property type="entry name" value="PYP-like sensor domain (PAS domain)"/>
    <property type="match status" value="4"/>
</dbReference>
<feature type="domain" description="PAS" evidence="2">
    <location>
        <begin position="286"/>
        <end position="356"/>
    </location>
</feature>
<feature type="coiled-coil region" evidence="1">
    <location>
        <begin position="7"/>
        <end position="37"/>
    </location>
</feature>
<evidence type="ECO:0000313" key="4">
    <source>
        <dbReference type="EMBL" id="SPD73367.1"/>
    </source>
</evidence>
<dbReference type="InterPro" id="IPR003594">
    <property type="entry name" value="HATPase_dom"/>
</dbReference>
<keyword evidence="1" id="KW-0175">Coiled coil</keyword>
<feature type="domain" description="PAC" evidence="3">
    <location>
        <begin position="368"/>
        <end position="420"/>
    </location>
</feature>
<dbReference type="PANTHER" id="PTHR44757">
    <property type="entry name" value="DIGUANYLATE CYCLASE DGCP"/>
    <property type="match status" value="1"/>
</dbReference>
<sequence>MAEKPTYEQLEQRVRDLEQAESKRKRVEEKLLMSAQNFSTLADNAYDGIVIVTADGSHLYANQRAAEITGYSVTELLEVNMRQLAHPDKIAIFEDRVRRRISGEEFANPYQTEIFTKYGVPVPVEIAGSRTVWHGQPADLIIMRDITERKRAEEALLKSERKLLSLIDTTSDWVWEVDSKGYFTYVSPKTEDFLGYNVQEILGHNLADFLAEDYVESAWKYFRRRCEAPEPFAGLQVALTRKDGRRVIAEMSGNPVYEKDGEFSGYFGCDKDITEKLLAESDLRESEKKYRLVAENVRDVIWTMDMNLNFTYISPSVERLRGYSADEVMNQTLDEILKPESVSVARAIITEIFEKAKKENHRISKKSYVVELEQKRKDGSTVWTEVNTAFLTDSNGQPSGIIGVTRDISERKQADKALRESEERYRSLVENIDLGITLINSEHKIIMTNAAQGRFFNKSADEFVGHECFREFEKRDVVCPHCPGVKAMATGKPQEVETEGVTDNGSRLAVHIYAFPTHDLNGAVTGFIEVVEDITARRDSQELIQKLTHQLIKAQEIERQKISRELHDSIAQDLSASRIICDLLIENKLVSSSEIKKNISLVSETLRSTIMAVRDLSYSLHPSGLESLGLVNTIYQHCEEFSEKNNIKVDFQSACINNLQLDFDTKINLYRLVQECLNNIRQHSGASNVKIKLVSALSNIELHIEDNGKGFDVNERLVTAMKEKRMGIRSMKERVALLQGQMFIESTPGEGTKVSVTIPHKNEKIVNG</sequence>
<dbReference type="InterPro" id="IPR011712">
    <property type="entry name" value="Sig_transdc_His_kin_sub3_dim/P"/>
</dbReference>
<accession>A0A445MV35</accession>
<dbReference type="SMART" id="SM00091">
    <property type="entry name" value="PAS"/>
    <property type="match status" value="4"/>
</dbReference>
<feature type="domain" description="PAS" evidence="2">
    <location>
        <begin position="34"/>
        <end position="104"/>
    </location>
</feature>
<dbReference type="EMBL" id="OJIN01000092">
    <property type="protein sequence ID" value="SPD73367.1"/>
    <property type="molecule type" value="Genomic_DNA"/>
</dbReference>
<dbReference type="CDD" id="cd00130">
    <property type="entry name" value="PAS"/>
    <property type="match status" value="4"/>
</dbReference>
<dbReference type="GO" id="GO:0006355">
    <property type="term" value="P:regulation of DNA-templated transcription"/>
    <property type="evidence" value="ECO:0007669"/>
    <property type="project" value="InterPro"/>
</dbReference>
<dbReference type="PROSITE" id="PS50113">
    <property type="entry name" value="PAC"/>
    <property type="match status" value="3"/>
</dbReference>
<evidence type="ECO:0000259" key="3">
    <source>
        <dbReference type="PROSITE" id="PS50113"/>
    </source>
</evidence>
<feature type="domain" description="PAS" evidence="2">
    <location>
        <begin position="421"/>
        <end position="472"/>
    </location>
</feature>
<dbReference type="InterPro" id="IPR001610">
    <property type="entry name" value="PAC"/>
</dbReference>
<dbReference type="GO" id="GO:0046983">
    <property type="term" value="F:protein dimerization activity"/>
    <property type="evidence" value="ECO:0007669"/>
    <property type="project" value="InterPro"/>
</dbReference>
<dbReference type="CDD" id="cd16917">
    <property type="entry name" value="HATPase_UhpB-NarQ-NarX-like"/>
    <property type="match status" value="1"/>
</dbReference>
<dbReference type="Pfam" id="PF00989">
    <property type="entry name" value="PAS"/>
    <property type="match status" value="3"/>
</dbReference>
<reference evidence="4" key="1">
    <citation type="submission" date="2018-01" db="EMBL/GenBank/DDBJ databases">
        <authorList>
            <person name="Regsiter A."/>
            <person name="William W."/>
        </authorList>
    </citation>
    <scope>NUCLEOTIDE SEQUENCE</scope>
    <source>
        <strain evidence="4">TRIP AH-1</strain>
    </source>
</reference>
<protein>
    <recommendedName>
        <fullName evidence="5">PAS domain S-box protein</fullName>
    </recommendedName>
</protein>
<dbReference type="NCBIfam" id="TIGR00229">
    <property type="entry name" value="sensory_box"/>
    <property type="match status" value="4"/>
</dbReference>
<feature type="domain" description="PAC" evidence="3">
    <location>
        <begin position="233"/>
        <end position="285"/>
    </location>
</feature>
<dbReference type="GO" id="GO:0016020">
    <property type="term" value="C:membrane"/>
    <property type="evidence" value="ECO:0007669"/>
    <property type="project" value="InterPro"/>
</dbReference>
<dbReference type="PROSITE" id="PS50112">
    <property type="entry name" value="PAS"/>
    <property type="match status" value="4"/>
</dbReference>
<dbReference type="SUPFAM" id="SSF55874">
    <property type="entry name" value="ATPase domain of HSP90 chaperone/DNA topoisomerase II/histidine kinase"/>
    <property type="match status" value="1"/>
</dbReference>
<dbReference type="Pfam" id="PF13426">
    <property type="entry name" value="PAS_9"/>
    <property type="match status" value="1"/>
</dbReference>
<proteinExistence type="predicted"/>
<dbReference type="InterPro" id="IPR035965">
    <property type="entry name" value="PAS-like_dom_sf"/>
</dbReference>
<dbReference type="Gene3D" id="3.30.450.20">
    <property type="entry name" value="PAS domain"/>
    <property type="match status" value="4"/>
</dbReference>
<dbReference type="SMART" id="SM00086">
    <property type="entry name" value="PAC"/>
    <property type="match status" value="4"/>
</dbReference>
<dbReference type="PANTHER" id="PTHR44757:SF2">
    <property type="entry name" value="BIOFILM ARCHITECTURE MAINTENANCE PROTEIN MBAA"/>
    <property type="match status" value="1"/>
</dbReference>
<evidence type="ECO:0008006" key="5">
    <source>
        <dbReference type="Google" id="ProtNLM"/>
    </source>
</evidence>
<evidence type="ECO:0000259" key="2">
    <source>
        <dbReference type="PROSITE" id="PS50112"/>
    </source>
</evidence>
<dbReference type="Pfam" id="PF02518">
    <property type="entry name" value="HATPase_c"/>
    <property type="match status" value="1"/>
</dbReference>